<proteinExistence type="predicted"/>
<evidence type="ECO:0000256" key="5">
    <source>
        <dbReference type="ARBA" id="ARBA00023054"/>
    </source>
</evidence>
<feature type="coiled-coil region" evidence="8">
    <location>
        <begin position="271"/>
        <end position="320"/>
    </location>
</feature>
<organism evidence="10 11">
    <name type="scientific">Gonium pectorale</name>
    <name type="common">Green alga</name>
    <dbReference type="NCBI Taxonomy" id="33097"/>
    <lineage>
        <taxon>Eukaryota</taxon>
        <taxon>Viridiplantae</taxon>
        <taxon>Chlorophyta</taxon>
        <taxon>core chlorophytes</taxon>
        <taxon>Chlorophyceae</taxon>
        <taxon>CS clade</taxon>
        <taxon>Chlamydomonadales</taxon>
        <taxon>Volvocaceae</taxon>
        <taxon>Gonium</taxon>
    </lineage>
</organism>
<feature type="coiled-coil region" evidence="8">
    <location>
        <begin position="349"/>
        <end position="383"/>
    </location>
</feature>
<comment type="subcellular location">
    <subcellularLocation>
        <location evidence="1">Cytoplasm</location>
        <location evidence="1">Cytoskeleton</location>
        <location evidence="1">Cilium basal body</location>
    </subcellularLocation>
    <subcellularLocation>
        <location evidence="2">Cytoplasm</location>
        <location evidence="2">Cytoskeleton</location>
        <location evidence="2">Microtubule organizing center</location>
        <location evidence="2">Centrosome</location>
    </subcellularLocation>
</comment>
<keyword evidence="4" id="KW-0970">Cilium biogenesis/degradation</keyword>
<comment type="caution">
    <text evidence="10">The sequence shown here is derived from an EMBL/GenBank/DDBJ whole genome shotgun (WGS) entry which is preliminary data.</text>
</comment>
<evidence type="ECO:0000256" key="6">
    <source>
        <dbReference type="ARBA" id="ARBA00023212"/>
    </source>
</evidence>
<accession>A0A150H3S2</accession>
<gene>
    <name evidence="10" type="ORF">GPECTOR_1g634</name>
</gene>
<evidence type="ECO:0000256" key="9">
    <source>
        <dbReference type="SAM" id="MobiDB-lite"/>
    </source>
</evidence>
<feature type="region of interest" description="Disordered" evidence="9">
    <location>
        <begin position="247"/>
        <end position="268"/>
    </location>
</feature>
<dbReference type="PANTHER" id="PTHR18879">
    <property type="entry name" value="CENTROSOMAL PROTEIN OF 290 KDA"/>
    <property type="match status" value="1"/>
</dbReference>
<name>A0A150H3S2_GONPE</name>
<feature type="coiled-coil region" evidence="8">
    <location>
        <begin position="34"/>
        <end position="246"/>
    </location>
</feature>
<keyword evidence="7" id="KW-0966">Cell projection</keyword>
<dbReference type="InterPro" id="IPR026201">
    <property type="entry name" value="Cep290"/>
</dbReference>
<dbReference type="GO" id="GO:0030030">
    <property type="term" value="P:cell projection organization"/>
    <property type="evidence" value="ECO:0007669"/>
    <property type="project" value="UniProtKB-KW"/>
</dbReference>
<evidence type="ECO:0000256" key="4">
    <source>
        <dbReference type="ARBA" id="ARBA00022794"/>
    </source>
</evidence>
<keyword evidence="5 8" id="KW-0175">Coiled coil</keyword>
<dbReference type="AlphaFoldDB" id="A0A150H3S2"/>
<dbReference type="Proteomes" id="UP000075714">
    <property type="component" value="Unassembled WGS sequence"/>
</dbReference>
<evidence type="ECO:0000256" key="3">
    <source>
        <dbReference type="ARBA" id="ARBA00022490"/>
    </source>
</evidence>
<evidence type="ECO:0000256" key="2">
    <source>
        <dbReference type="ARBA" id="ARBA00004300"/>
    </source>
</evidence>
<feature type="coiled-coil region" evidence="8">
    <location>
        <begin position="642"/>
        <end position="669"/>
    </location>
</feature>
<evidence type="ECO:0000256" key="1">
    <source>
        <dbReference type="ARBA" id="ARBA00004120"/>
    </source>
</evidence>
<feature type="region of interest" description="Disordered" evidence="9">
    <location>
        <begin position="533"/>
        <end position="564"/>
    </location>
</feature>
<dbReference type="EMBL" id="LSYV01000002">
    <property type="protein sequence ID" value="KXZ56704.1"/>
    <property type="molecule type" value="Genomic_DNA"/>
</dbReference>
<evidence type="ECO:0000256" key="7">
    <source>
        <dbReference type="ARBA" id="ARBA00023273"/>
    </source>
</evidence>
<evidence type="ECO:0000313" key="10">
    <source>
        <dbReference type="EMBL" id="KXZ56704.1"/>
    </source>
</evidence>
<feature type="compositionally biased region" description="Basic and acidic residues" evidence="9">
    <location>
        <begin position="247"/>
        <end position="266"/>
    </location>
</feature>
<keyword evidence="3" id="KW-0963">Cytoplasm</keyword>
<dbReference type="OrthoDB" id="6351660at2759"/>
<keyword evidence="6" id="KW-0206">Cytoskeleton</keyword>
<dbReference type="PANTHER" id="PTHR18879:SF20">
    <property type="entry name" value="CENTROSOMAL PROTEIN OF 290 KDA"/>
    <property type="match status" value="1"/>
</dbReference>
<evidence type="ECO:0000313" key="11">
    <source>
        <dbReference type="Proteomes" id="UP000075714"/>
    </source>
</evidence>
<evidence type="ECO:0000256" key="8">
    <source>
        <dbReference type="SAM" id="Coils"/>
    </source>
</evidence>
<reference evidence="11" key="1">
    <citation type="journal article" date="2016" name="Nat. Commun.">
        <title>The Gonium pectorale genome demonstrates co-option of cell cycle regulation during the evolution of multicellularity.</title>
        <authorList>
            <person name="Hanschen E.R."/>
            <person name="Marriage T.N."/>
            <person name="Ferris P.J."/>
            <person name="Hamaji T."/>
            <person name="Toyoda A."/>
            <person name="Fujiyama A."/>
            <person name="Neme R."/>
            <person name="Noguchi H."/>
            <person name="Minakuchi Y."/>
            <person name="Suzuki M."/>
            <person name="Kawai-Toyooka H."/>
            <person name="Smith D.R."/>
            <person name="Sparks H."/>
            <person name="Anderson J."/>
            <person name="Bakaric R."/>
            <person name="Luria V."/>
            <person name="Karger A."/>
            <person name="Kirschner M.W."/>
            <person name="Durand P.M."/>
            <person name="Michod R.E."/>
            <person name="Nozaki H."/>
            <person name="Olson B.J."/>
        </authorList>
    </citation>
    <scope>NUCLEOTIDE SEQUENCE [LARGE SCALE GENOMIC DNA]</scope>
    <source>
        <strain evidence="11">NIES-2863</strain>
    </source>
</reference>
<sequence length="824" mass="94506">MAEGDYEFRPKPTVLSRVELDEIIRVAPPAEAVGRDLLDQLDEMEEDLKRVREAEKEAISRNEELEESMKEKEQELRKLQTRLNETQDQYDRVRGDFKDLQQRYRTLSQEHDRLRAETALQDTKQQSEWKIERLTKDNRALEVANTDLRKELQTVKEENLEVSEKIVELNHQHQELLNKNVILETRVDEMANDKDNLLSIQDELRTELQDKMNLLDEFEDKFNRQYRSWEDEKAGLLAQIEALRRESAKTRRGGKGEEQSAGRDDANGISAAELSEMRQELNDAREKEAVEEIKALKAALAKEERRTRDLINQINKQAAKVEDLYDENTMLRQRAGLGDNDKVEIKDIKMQKEATIAQLRALNALLERQVSDLEEERRKLRMEMKFRAKYHGQHALEMGLTNEKLLLLEQYADDLKNNRVEEARVVEQMQKREAMEQAVADGVGTPSPGTAALSAIKAKEIEAVQKVTQECMRRLRQMSQSLFEKRDFKDEDYQRYVDAILVELADADKVLEELLKDPAALITAQQGADGALASPGSPGYGLRPSLSAGRTSAIGSSRPGHRPGQAAVQLMPGDASYLADAVADELREKLKGLARQVADLQVETAQKDVRIKQLLEHKAELEKRIGVAAGERKAEYVTMAEYEDVQLEAQGLKEQLISVLEELASREREAAELHDTSLRYHTKMQAFSDQVKLLYREYAGARTAWKVEKITLEKKHRKAQADADAYKIATRELQTALDTLSKSRDLAEVEKEYLDTVRRMAVVQVYHSLVAKHSRLQHEYRKLLEEQADAVGAPGQEEIFRLRDELNSMVTRYDQVARQAEELK</sequence>
<dbReference type="STRING" id="33097.A0A150H3S2"/>
<protein>
    <submittedName>
        <fullName evidence="10">Uncharacterized protein</fullName>
    </submittedName>
</protein>
<keyword evidence="11" id="KW-1185">Reference proteome</keyword>